<feature type="compositionally biased region" description="Low complexity" evidence="6">
    <location>
        <begin position="86"/>
        <end position="103"/>
    </location>
</feature>
<keyword evidence="2" id="KW-0479">Metal-binding</keyword>
<dbReference type="InterPro" id="IPR030960">
    <property type="entry name" value="DHQS/DOIS_N"/>
</dbReference>
<dbReference type="SUPFAM" id="SSF56796">
    <property type="entry name" value="Dehydroquinate synthase-like"/>
    <property type="match status" value="1"/>
</dbReference>
<keyword evidence="10" id="KW-1185">Reference proteome</keyword>
<dbReference type="InterPro" id="IPR035872">
    <property type="entry name" value="EEVS-like"/>
</dbReference>
<dbReference type="GO" id="GO:0000166">
    <property type="term" value="F:nucleotide binding"/>
    <property type="evidence" value="ECO:0007669"/>
    <property type="project" value="UniProtKB-KW"/>
</dbReference>
<dbReference type="InterPro" id="IPR056179">
    <property type="entry name" value="DHQS_C"/>
</dbReference>
<evidence type="ECO:0008006" key="11">
    <source>
        <dbReference type="Google" id="ProtNLM"/>
    </source>
</evidence>
<evidence type="ECO:0000313" key="10">
    <source>
        <dbReference type="Proteomes" id="UP001530377"/>
    </source>
</evidence>
<comment type="caution">
    <text evidence="9">The sequence shown here is derived from an EMBL/GenBank/DDBJ whole genome shotgun (WGS) entry which is preliminary data.</text>
</comment>
<evidence type="ECO:0000256" key="3">
    <source>
        <dbReference type="ARBA" id="ARBA00022741"/>
    </source>
</evidence>
<evidence type="ECO:0000256" key="6">
    <source>
        <dbReference type="SAM" id="MobiDB-lite"/>
    </source>
</evidence>
<evidence type="ECO:0000256" key="2">
    <source>
        <dbReference type="ARBA" id="ARBA00022723"/>
    </source>
</evidence>
<accession>A0ABD3RAS4</accession>
<comment type="cofactor">
    <cofactor evidence="1">
        <name>NAD(+)</name>
        <dbReference type="ChEBI" id="CHEBI:57540"/>
    </cofactor>
</comment>
<dbReference type="Gene3D" id="3.40.50.1970">
    <property type="match status" value="1"/>
</dbReference>
<dbReference type="AlphaFoldDB" id="A0ABD3RAS4"/>
<evidence type="ECO:0000256" key="5">
    <source>
        <dbReference type="ARBA" id="ARBA00023239"/>
    </source>
</evidence>
<feature type="domain" description="3-dehydroquinate synthase N-terminal" evidence="7">
    <location>
        <begin position="276"/>
        <end position="394"/>
    </location>
</feature>
<gene>
    <name evidence="9" type="ORF">ACHAXA_003897</name>
</gene>
<proteinExistence type="predicted"/>
<dbReference type="InterPro" id="IPR050071">
    <property type="entry name" value="Dehydroquinate_synthase"/>
</dbReference>
<sequence length="590" mass="65096">MTIKVNRSVSSFGVSHDEVKRSVQIGDDECEFKTLSVVPESVAEMWESLSPDVRAVLVASELKRSNTHTQHQRRHQQRQQFDRSDSCTTPTVMSPSSSLTVSSDQNSSLDTNEGGDDEGGGEGEDGSDDYDDDDGDVHPPLARKKRHEKCPASGADVVLSPLERAPDNVYAFTKTRTSEKTDIVVTSSATITTITKVVSTSRGWRNVFALPISYDVNMVAHGTLFDANNTQLLDSTGVHPEGYNTRFAVVDSAIYDLYGDRIRGYFESRGIKLTTCVIDGGEADKRPKAVDTILDELCSYKLRRREPFLAIGGGCVLDIAGMAACLYRRGVPFVRVPTTLLAIVDASVGVKNGVDYCCQRTNETYKNRIGSFYAPSSCLLDPGFIASQDARNISNGLGEVLKLALVRSSDLFELLEAHGRTLVESRFEDESLKSSGVSGRIIDLSIQIMLEELGPNLWESKLDRCVDYGHTFSKLLEMVPGADIMHGEAVNVDGFFCVVLSYLRGYIDMSTVRRIFNCMKMLNLPTNSSDLNLELAWQSCKDAIEHRHGEQRIPLITEIGESICVSDITEEELTRALVMMGQFDHTSELC</sequence>
<evidence type="ECO:0000256" key="4">
    <source>
        <dbReference type="ARBA" id="ARBA00023027"/>
    </source>
</evidence>
<dbReference type="PANTHER" id="PTHR43622:SF3">
    <property type="entry name" value="2-EPI-5-EPI-VALIOLONE SYNTHASE"/>
    <property type="match status" value="1"/>
</dbReference>
<feature type="compositionally biased region" description="Acidic residues" evidence="6">
    <location>
        <begin position="113"/>
        <end position="135"/>
    </location>
</feature>
<evidence type="ECO:0000259" key="8">
    <source>
        <dbReference type="Pfam" id="PF24621"/>
    </source>
</evidence>
<dbReference type="CDD" id="cd08199">
    <property type="entry name" value="EEVS"/>
    <property type="match status" value="1"/>
</dbReference>
<dbReference type="GO" id="GO:0016829">
    <property type="term" value="F:lyase activity"/>
    <property type="evidence" value="ECO:0007669"/>
    <property type="project" value="UniProtKB-KW"/>
</dbReference>
<protein>
    <recommendedName>
        <fullName evidence="11">3-dehydroquinate synthase domain-containing protein</fullName>
    </recommendedName>
</protein>
<organism evidence="9 10">
    <name type="scientific">Cyclostephanos tholiformis</name>
    <dbReference type="NCBI Taxonomy" id="382380"/>
    <lineage>
        <taxon>Eukaryota</taxon>
        <taxon>Sar</taxon>
        <taxon>Stramenopiles</taxon>
        <taxon>Ochrophyta</taxon>
        <taxon>Bacillariophyta</taxon>
        <taxon>Coscinodiscophyceae</taxon>
        <taxon>Thalassiosirophycidae</taxon>
        <taxon>Stephanodiscales</taxon>
        <taxon>Stephanodiscaceae</taxon>
        <taxon>Cyclostephanos</taxon>
    </lineage>
</organism>
<feature type="domain" description="3-dehydroquinate synthase C-terminal" evidence="8">
    <location>
        <begin position="396"/>
        <end position="539"/>
    </location>
</feature>
<dbReference type="Gene3D" id="1.20.1090.10">
    <property type="entry name" value="Dehydroquinate synthase-like - alpha domain"/>
    <property type="match status" value="1"/>
</dbReference>
<evidence type="ECO:0000256" key="1">
    <source>
        <dbReference type="ARBA" id="ARBA00001911"/>
    </source>
</evidence>
<evidence type="ECO:0000259" key="7">
    <source>
        <dbReference type="Pfam" id="PF01761"/>
    </source>
</evidence>
<feature type="region of interest" description="Disordered" evidence="6">
    <location>
        <begin position="64"/>
        <end position="152"/>
    </location>
</feature>
<evidence type="ECO:0000313" key="9">
    <source>
        <dbReference type="EMBL" id="KAL3808846.1"/>
    </source>
</evidence>
<dbReference type="Pfam" id="PF01761">
    <property type="entry name" value="DHQ_synthase"/>
    <property type="match status" value="1"/>
</dbReference>
<name>A0ABD3RAS4_9STRA</name>
<dbReference type="Pfam" id="PF24621">
    <property type="entry name" value="DHQS_C"/>
    <property type="match status" value="1"/>
</dbReference>
<keyword evidence="3" id="KW-0547">Nucleotide-binding</keyword>
<dbReference type="GO" id="GO:0046872">
    <property type="term" value="F:metal ion binding"/>
    <property type="evidence" value="ECO:0007669"/>
    <property type="project" value="UniProtKB-KW"/>
</dbReference>
<dbReference type="Proteomes" id="UP001530377">
    <property type="component" value="Unassembled WGS sequence"/>
</dbReference>
<dbReference type="EMBL" id="JALLPB020000466">
    <property type="protein sequence ID" value="KAL3808846.1"/>
    <property type="molecule type" value="Genomic_DNA"/>
</dbReference>
<keyword evidence="4" id="KW-0520">NAD</keyword>
<keyword evidence="5" id="KW-0456">Lyase</keyword>
<dbReference type="PANTHER" id="PTHR43622">
    <property type="entry name" value="3-DEHYDROQUINATE SYNTHASE"/>
    <property type="match status" value="1"/>
</dbReference>
<reference evidence="9 10" key="1">
    <citation type="submission" date="2024-10" db="EMBL/GenBank/DDBJ databases">
        <title>Updated reference genomes for cyclostephanoid diatoms.</title>
        <authorList>
            <person name="Roberts W.R."/>
            <person name="Alverson A.J."/>
        </authorList>
    </citation>
    <scope>NUCLEOTIDE SEQUENCE [LARGE SCALE GENOMIC DNA]</scope>
    <source>
        <strain evidence="9 10">AJA228-03</strain>
    </source>
</reference>